<keyword evidence="2" id="KW-1185">Reference proteome</keyword>
<dbReference type="Proteomes" id="UP001060215">
    <property type="component" value="Chromosome 6"/>
</dbReference>
<evidence type="ECO:0000313" key="2">
    <source>
        <dbReference type="Proteomes" id="UP001060215"/>
    </source>
</evidence>
<organism evidence="1 2">
    <name type="scientific">Camellia lanceoleosa</name>
    <dbReference type="NCBI Taxonomy" id="1840588"/>
    <lineage>
        <taxon>Eukaryota</taxon>
        <taxon>Viridiplantae</taxon>
        <taxon>Streptophyta</taxon>
        <taxon>Embryophyta</taxon>
        <taxon>Tracheophyta</taxon>
        <taxon>Spermatophyta</taxon>
        <taxon>Magnoliopsida</taxon>
        <taxon>eudicotyledons</taxon>
        <taxon>Gunneridae</taxon>
        <taxon>Pentapetalae</taxon>
        <taxon>asterids</taxon>
        <taxon>Ericales</taxon>
        <taxon>Theaceae</taxon>
        <taxon>Camellia</taxon>
    </lineage>
</organism>
<name>A0ACC0I7D6_9ERIC</name>
<gene>
    <name evidence="1" type="ORF">LOK49_LG03G02575</name>
</gene>
<comment type="caution">
    <text evidence="1">The sequence shown here is derived from an EMBL/GenBank/DDBJ whole genome shotgun (WGS) entry which is preliminary data.</text>
</comment>
<protein>
    <submittedName>
        <fullName evidence="1">Uncharacterized protein</fullName>
    </submittedName>
</protein>
<evidence type="ECO:0000313" key="1">
    <source>
        <dbReference type="EMBL" id="KAI8021292.1"/>
    </source>
</evidence>
<proteinExistence type="predicted"/>
<sequence length="1394" mass="151673">MASPPLQVEDQTDENFFDILVDEGDTGISRSGPSLFENEGSDETNAFSKLSIGEADAAKVDSSGNVDFGVNSERESGGRTVSASLDGHGDNLIADESVSLTPVNVVQSNDAALQEKCELDSKSSNNSGSSGMGVKEVDWSSFNSASHLHNGSGTGSFSDFFNELGSGDLYGKEAGNSGVASNTVVGVPENMAGDFNSLSSIQHREGQNYGSQIEQAIDGEDLNSSQYWENLYPGWRFDPNTGQWHQLDGYNATMDTQQNLDASIVSAGDGVATEQRSDDYYFQQTAQSVLGNVDCRASSFTDWNQGSQQNVVYPAHMVFDPQYPGWYYDTIAQEWQLLESYTSAMNQPTNVHHNQQSQDGIVSAADFLPEENHRIHGNFDQVGKFESQDRSSRGKVMGWAGSVSDSNQQRRNTWKTASLPNSGVISISDNYESHNPHDSSYHATNSADQQNQQMWFKPSGTATLPEQTSQSFGSVVNSNSILGSQTFIPAVNFSQHSNQHKQEPSQQMHFSPAYFDSQKLPNFLQQPLGTQFPHASSEGRSSAGRPAHALVTFGFGGKLIVMKDNSSLKNLTYGGQDSDGSVINILNLMDVAMDKTDASGTRSGVCDYLYTLCQQSFPSPLVCGNVGSREVNKWIDEKIANCKSPDMDYRKGELLRLFFSLLKIACQYYGKLRSPFGTDHAMKESDCPESSVAKLFASAKRNVSEYGAFSRCLQNLPSVGEIQATAFEVQKLLVSGRIREALQCAQEGQLWGPALVLAAQLGDQFYGATVKQMALRQLIVGSPLRTLCLLIAGQPADVFSDTSCSSLPGGVISQHSSEIGATCMLDEWEENLAIITANRTKDDELVVIHLGDCLWKERGEVTAAHICYLVAEANCESYSDTARICLIGADHLKFPRTYASPEAIQRTELYEYSKVLGNPQFSLLPFQPYKLIYAHMLAEVGKVSDSLKYCQAILKCLKTSRVPEVDTWKNLLNSLEERIKIHQQGGYSTNMAPAKLVGKLLNLFDSTAHRVVGGLPPSVPSTSHSSAQCNEHDRQKVGPRVSNSQSTMAMSSLMPSASTESEWKGGNNRSMHNRSISEPDFGRTPRKEGSSPDMQEKASGAGGSSRLGRIGSQIFQKTVGLVLRSRSDRQAKLGEKNKFYYDENLKRWLEEGAEPPGDEPALPPPPTSASLQNRTADHTGPKIDNLHSNSELEYKSPSSEWNSGIPPIPPSSNHFSAHGRMGVRARYVDTFNKGGGTPANLFQSPSLLAAKSGAGPVGPNAKFFIPTPVALGDETVQTTGENLQEAVFTNESPFSSVENNSFPSPLTSASTSTSSMPTMQRIPSMDNIVSKRSGAITNSRSSLPPHSRRTASWSGSFSDTFNPPKMTELKPLAEVLGMPPSLFMPGDELHEVEL</sequence>
<reference evidence="1 2" key="1">
    <citation type="journal article" date="2022" name="Plant J.">
        <title>Chromosome-level genome of Camellia lanceoleosa provides a valuable resource for understanding genome evolution and self-incompatibility.</title>
        <authorList>
            <person name="Gong W."/>
            <person name="Xiao S."/>
            <person name="Wang L."/>
            <person name="Liao Z."/>
            <person name="Chang Y."/>
            <person name="Mo W."/>
            <person name="Hu G."/>
            <person name="Li W."/>
            <person name="Zhao G."/>
            <person name="Zhu H."/>
            <person name="Hu X."/>
            <person name="Ji K."/>
            <person name="Xiang X."/>
            <person name="Song Q."/>
            <person name="Yuan D."/>
            <person name="Jin S."/>
            <person name="Zhang L."/>
        </authorList>
    </citation>
    <scope>NUCLEOTIDE SEQUENCE [LARGE SCALE GENOMIC DNA]</scope>
    <source>
        <strain evidence="1">SQ_2022a</strain>
    </source>
</reference>
<dbReference type="EMBL" id="CM045763">
    <property type="protein sequence ID" value="KAI8021292.1"/>
    <property type="molecule type" value="Genomic_DNA"/>
</dbReference>
<accession>A0ACC0I7D6</accession>